<dbReference type="Proteomes" id="UP000004525">
    <property type="component" value="Unassembled WGS sequence"/>
</dbReference>
<dbReference type="AlphaFoldDB" id="C2JV69"/>
<evidence type="ECO:0000313" key="1">
    <source>
        <dbReference type="EMBL" id="EEN81070.1"/>
    </source>
</evidence>
<evidence type="ECO:0000313" key="2">
    <source>
        <dbReference type="Proteomes" id="UP000004525"/>
    </source>
</evidence>
<dbReference type="EMBL" id="ACIZ01000036">
    <property type="protein sequence ID" value="EEN81070.1"/>
    <property type="molecule type" value="Genomic_DNA"/>
</dbReference>
<keyword evidence="2" id="KW-1185">Reference proteome</keyword>
<gene>
    <name evidence="1" type="ORF">HMPREF0539_0803</name>
</gene>
<accession>C2JV69</accession>
<name>C2JV69_LACRM</name>
<proteinExistence type="predicted"/>
<protein>
    <submittedName>
        <fullName evidence="1">Uncharacterized protein</fullName>
    </submittedName>
</protein>
<comment type="caution">
    <text evidence="1">The sequence shown here is derived from an EMBL/GenBank/DDBJ whole genome shotgun (WGS) entry which is preliminary data.</text>
</comment>
<dbReference type="HOGENOM" id="CLU_3291652_0_0_9"/>
<organism evidence="1 2">
    <name type="scientific">Lacticaseibacillus rhamnosus (strain LMS2-1)</name>
    <dbReference type="NCBI Taxonomy" id="525361"/>
    <lineage>
        <taxon>Bacteria</taxon>
        <taxon>Bacillati</taxon>
        <taxon>Bacillota</taxon>
        <taxon>Bacilli</taxon>
        <taxon>Lactobacillales</taxon>
        <taxon>Lactobacillaceae</taxon>
        <taxon>Lacticaseibacillus</taxon>
    </lineage>
</organism>
<reference evidence="1" key="1">
    <citation type="submission" date="2009-01" db="EMBL/GenBank/DDBJ databases">
        <authorList>
            <person name="Qin X."/>
            <person name="Bachman B."/>
            <person name="Battles P."/>
            <person name="Bell A."/>
            <person name="Bess C."/>
            <person name="Bickham C."/>
            <person name="Chaboub L."/>
            <person name="Chen D."/>
            <person name="Coyle M."/>
            <person name="Deiros D.R."/>
            <person name="Dinh H."/>
            <person name="Forbes L."/>
            <person name="Fowler G."/>
            <person name="Francisco L."/>
            <person name="Fu Q."/>
            <person name="Gubbala S."/>
            <person name="Hale W."/>
            <person name="Han Y."/>
            <person name="Hemphill L."/>
            <person name="Highlander S.K."/>
            <person name="Hirani K."/>
            <person name="Hogues M."/>
            <person name="Jackson L."/>
            <person name="Jakkamsetti A."/>
            <person name="Javaid M."/>
            <person name="Jiang H."/>
            <person name="Korchina V."/>
            <person name="Kovar C."/>
            <person name="Lara F."/>
            <person name="Lee S."/>
            <person name="Mata R."/>
            <person name="Mathew T."/>
            <person name="Moen C."/>
            <person name="Morales K."/>
            <person name="Munidasa M."/>
            <person name="Nazareth L."/>
            <person name="Ngo R."/>
            <person name="Nguyen L."/>
            <person name="Okwuonu G."/>
            <person name="Ongeri F."/>
            <person name="Patil S."/>
            <person name="Petrosino J."/>
            <person name="Pham C."/>
            <person name="Pham P."/>
            <person name="Pu L.-L."/>
            <person name="Puazo M."/>
            <person name="Raj R."/>
            <person name="Reid J."/>
            <person name="Rouhana J."/>
            <person name="Saada N."/>
            <person name="Shang Y."/>
            <person name="Simmons D."/>
            <person name="Thornton R."/>
            <person name="Warren J."/>
            <person name="Weissenberger G."/>
            <person name="Zhang J."/>
            <person name="Zhang L."/>
            <person name="Zhou C."/>
            <person name="Zhu D."/>
            <person name="Muzny D."/>
            <person name="Worley K."/>
            <person name="Gibbs R."/>
        </authorList>
    </citation>
    <scope>NUCLEOTIDE SEQUENCE [LARGE SCALE GENOMIC DNA]</scope>
    <source>
        <strain evidence="1">LMS2-1</strain>
    </source>
</reference>
<sequence>MILKVRQIKNDMPYKLSETSLTVPYQSDCLLITNDYFIKG</sequence>